<feature type="transmembrane region" description="Helical" evidence="2">
    <location>
        <begin position="292"/>
        <end position="311"/>
    </location>
</feature>
<comment type="caution">
    <text evidence="3">The sequence shown here is derived from an EMBL/GenBank/DDBJ whole genome shotgun (WGS) entry which is preliminary data.</text>
</comment>
<evidence type="ECO:0000256" key="2">
    <source>
        <dbReference type="SAM" id="Phobius"/>
    </source>
</evidence>
<gene>
    <name evidence="3" type="ORF">PCOR1329_LOCUS65819</name>
</gene>
<keyword evidence="2" id="KW-0812">Transmembrane</keyword>
<feature type="region of interest" description="Disordered" evidence="1">
    <location>
        <begin position="188"/>
        <end position="207"/>
    </location>
</feature>
<evidence type="ECO:0000313" key="4">
    <source>
        <dbReference type="Proteomes" id="UP001189429"/>
    </source>
</evidence>
<feature type="compositionally biased region" description="Low complexity" evidence="1">
    <location>
        <begin position="154"/>
        <end position="169"/>
    </location>
</feature>
<dbReference type="EMBL" id="CAUYUJ010018447">
    <property type="protein sequence ID" value="CAK0883654.1"/>
    <property type="molecule type" value="Genomic_DNA"/>
</dbReference>
<feature type="region of interest" description="Disordered" evidence="1">
    <location>
        <begin position="1"/>
        <end position="25"/>
    </location>
</feature>
<accession>A0ABN9WBJ1</accession>
<protein>
    <submittedName>
        <fullName evidence="3">Uncharacterized protein</fullName>
    </submittedName>
</protein>
<sequence length="428" mass="45203">MAPIRRRSSEEGEGEGWGEGGAETARLPLLDVERPYFPIRRPPATREARAADTRVRLSARRAGPAGELCRSRGEVAVRRGASPRERTGSSYAGAWRKKGGKVCRMRGRSCSGGAVGGPKKTAQALTRRAQRRVRFNRERLEAEEEAQEREGVWARAAASDSAPPLLPAARGRRREAPGGEARSLVAARGLRRRGPSRTERRSKIDHHELGEGCGKISFGEGKTKQLSCRGVRAEVRGERDGGDATACAAPKSARRCPGSRQVVAIGPSIPSAPNLKHKIFQLVHLLGVAARVPQLAATLVMALCAIAGPLASRGRRPGAHALLLGAGVFLATVLTTTAATTGVLLITAAPDLCTALLPAAAVVHGACVARAWRVGPLALAFALSPLPGRRRSGVRALSDPIRALRRHAVGIADLQDRADGVVVATTVS</sequence>
<dbReference type="Proteomes" id="UP001189429">
    <property type="component" value="Unassembled WGS sequence"/>
</dbReference>
<evidence type="ECO:0000313" key="3">
    <source>
        <dbReference type="EMBL" id="CAK0883654.1"/>
    </source>
</evidence>
<feature type="transmembrane region" description="Helical" evidence="2">
    <location>
        <begin position="323"/>
        <end position="349"/>
    </location>
</feature>
<evidence type="ECO:0000256" key="1">
    <source>
        <dbReference type="SAM" id="MobiDB-lite"/>
    </source>
</evidence>
<feature type="compositionally biased region" description="Basic and acidic residues" evidence="1">
    <location>
        <begin position="196"/>
        <end position="207"/>
    </location>
</feature>
<proteinExistence type="predicted"/>
<keyword evidence="4" id="KW-1185">Reference proteome</keyword>
<reference evidence="3" key="1">
    <citation type="submission" date="2023-10" db="EMBL/GenBank/DDBJ databases">
        <authorList>
            <person name="Chen Y."/>
            <person name="Shah S."/>
            <person name="Dougan E. K."/>
            <person name="Thang M."/>
            <person name="Chan C."/>
        </authorList>
    </citation>
    <scope>NUCLEOTIDE SEQUENCE [LARGE SCALE GENOMIC DNA]</scope>
</reference>
<keyword evidence="2" id="KW-0472">Membrane</keyword>
<name>A0ABN9WBJ1_9DINO</name>
<feature type="region of interest" description="Disordered" evidence="1">
    <location>
        <begin position="107"/>
        <end position="183"/>
    </location>
</feature>
<feature type="region of interest" description="Disordered" evidence="1">
    <location>
        <begin position="40"/>
        <end position="67"/>
    </location>
</feature>
<organism evidence="3 4">
    <name type="scientific">Prorocentrum cordatum</name>
    <dbReference type="NCBI Taxonomy" id="2364126"/>
    <lineage>
        <taxon>Eukaryota</taxon>
        <taxon>Sar</taxon>
        <taxon>Alveolata</taxon>
        <taxon>Dinophyceae</taxon>
        <taxon>Prorocentrales</taxon>
        <taxon>Prorocentraceae</taxon>
        <taxon>Prorocentrum</taxon>
    </lineage>
</organism>
<keyword evidence="2" id="KW-1133">Transmembrane helix</keyword>
<feature type="compositionally biased region" description="Basic and acidic residues" evidence="1">
    <location>
        <begin position="44"/>
        <end position="55"/>
    </location>
</feature>